<sequence>MNSPVAAATALAVLAVPVYYGGKLVTSITGAKTAERVISTGALGGMPMPHDAASSHWLWGYGERIATKGMVRAFGQLAENLGPVYVFRGLNETMVMMSDPEIARTVMVKLNLPKGKYDSVHELVGDSLLTTSGEVWAHKRKAVNPAFRVSFLQTVVIPTVLERGAYLFDTVLQSAATSGTPVDLQEWFSRVTLDVIGIAGFGHNFDFTSHPDSSVSAMVLTVLDEPNFRATNPLRPILNWRETREYHHALAEFRALGGQGRGRGPCATDEW</sequence>
<dbReference type="GO" id="GO:0005506">
    <property type="term" value="F:iron ion binding"/>
    <property type="evidence" value="ECO:0007669"/>
    <property type="project" value="InterPro"/>
</dbReference>
<dbReference type="InterPro" id="IPR036396">
    <property type="entry name" value="Cyt_P450_sf"/>
</dbReference>
<dbReference type="GO" id="GO:0033781">
    <property type="term" value="F:cholesterol 24-hydroxylase activity"/>
    <property type="evidence" value="ECO:0007669"/>
    <property type="project" value="InterPro"/>
</dbReference>
<dbReference type="AlphaFoldDB" id="A0A0L0S7E8"/>
<dbReference type="STRING" id="578462.A0A0L0S7E8"/>
<keyword evidence="2" id="KW-1185">Reference proteome</keyword>
<dbReference type="GO" id="GO:0006707">
    <property type="term" value="P:cholesterol catabolic process"/>
    <property type="evidence" value="ECO:0007669"/>
    <property type="project" value="InterPro"/>
</dbReference>
<evidence type="ECO:0008006" key="3">
    <source>
        <dbReference type="Google" id="ProtNLM"/>
    </source>
</evidence>
<dbReference type="GO" id="GO:0020037">
    <property type="term" value="F:heme binding"/>
    <property type="evidence" value="ECO:0007669"/>
    <property type="project" value="InterPro"/>
</dbReference>
<accession>A0A0L0S7E8</accession>
<dbReference type="InterPro" id="IPR001128">
    <property type="entry name" value="Cyt_P450"/>
</dbReference>
<dbReference type="PANTHER" id="PTHR24293">
    <property type="entry name" value="CYTOCHROME P450 FAMILY 46 SUBFAMILY A"/>
    <property type="match status" value="1"/>
</dbReference>
<dbReference type="InterPro" id="IPR039983">
    <property type="entry name" value="CYP46A1"/>
</dbReference>
<gene>
    <name evidence="1" type="ORF">AMAG_18228</name>
</gene>
<dbReference type="VEuPathDB" id="FungiDB:AMAG_18228"/>
<name>A0A0L0S7E8_ALLM3</name>
<evidence type="ECO:0000313" key="1">
    <source>
        <dbReference type="EMBL" id="KNE58351.1"/>
    </source>
</evidence>
<reference evidence="1 2" key="1">
    <citation type="submission" date="2009-11" db="EMBL/GenBank/DDBJ databases">
        <title>Annotation of Allomyces macrogynus ATCC 38327.</title>
        <authorList>
            <consortium name="The Broad Institute Genome Sequencing Platform"/>
            <person name="Russ C."/>
            <person name="Cuomo C."/>
            <person name="Burger G."/>
            <person name="Gray M.W."/>
            <person name="Holland P.W.H."/>
            <person name="King N."/>
            <person name="Lang F.B.F."/>
            <person name="Roger A.J."/>
            <person name="Ruiz-Trillo I."/>
            <person name="Young S.K."/>
            <person name="Zeng Q."/>
            <person name="Gargeya S."/>
            <person name="Fitzgerald M."/>
            <person name="Haas B."/>
            <person name="Abouelleil A."/>
            <person name="Alvarado L."/>
            <person name="Arachchi H.M."/>
            <person name="Berlin A."/>
            <person name="Chapman S.B."/>
            <person name="Gearin G."/>
            <person name="Goldberg J."/>
            <person name="Griggs A."/>
            <person name="Gujja S."/>
            <person name="Hansen M."/>
            <person name="Heiman D."/>
            <person name="Howarth C."/>
            <person name="Larimer J."/>
            <person name="Lui A."/>
            <person name="MacDonald P.J.P."/>
            <person name="McCowen C."/>
            <person name="Montmayeur A."/>
            <person name="Murphy C."/>
            <person name="Neiman D."/>
            <person name="Pearson M."/>
            <person name="Priest M."/>
            <person name="Roberts A."/>
            <person name="Saif S."/>
            <person name="Shea T."/>
            <person name="Sisk P."/>
            <person name="Stolte C."/>
            <person name="Sykes S."/>
            <person name="Wortman J."/>
            <person name="Nusbaum C."/>
            <person name="Birren B."/>
        </authorList>
    </citation>
    <scope>NUCLEOTIDE SEQUENCE [LARGE SCALE GENOMIC DNA]</scope>
    <source>
        <strain evidence="1 2">ATCC 38327</strain>
    </source>
</reference>
<proteinExistence type="predicted"/>
<organism evidence="1 2">
    <name type="scientific">Allomyces macrogynus (strain ATCC 38327)</name>
    <name type="common">Allomyces javanicus var. macrogynus</name>
    <dbReference type="NCBI Taxonomy" id="578462"/>
    <lineage>
        <taxon>Eukaryota</taxon>
        <taxon>Fungi</taxon>
        <taxon>Fungi incertae sedis</taxon>
        <taxon>Blastocladiomycota</taxon>
        <taxon>Blastocladiomycetes</taxon>
        <taxon>Blastocladiales</taxon>
        <taxon>Blastocladiaceae</taxon>
        <taxon>Allomyces</taxon>
    </lineage>
</organism>
<dbReference type="PANTHER" id="PTHR24293:SF0">
    <property type="entry name" value="CYP46A1 PROTEIN-RELATED"/>
    <property type="match status" value="1"/>
</dbReference>
<dbReference type="Pfam" id="PF00067">
    <property type="entry name" value="p450"/>
    <property type="match status" value="1"/>
</dbReference>
<dbReference type="Gene3D" id="1.10.630.10">
    <property type="entry name" value="Cytochrome P450"/>
    <property type="match status" value="1"/>
</dbReference>
<dbReference type="EMBL" id="GG745333">
    <property type="protein sequence ID" value="KNE58351.1"/>
    <property type="molecule type" value="Genomic_DNA"/>
</dbReference>
<dbReference type="Proteomes" id="UP000054350">
    <property type="component" value="Unassembled WGS sequence"/>
</dbReference>
<dbReference type="SUPFAM" id="SSF48264">
    <property type="entry name" value="Cytochrome P450"/>
    <property type="match status" value="1"/>
</dbReference>
<evidence type="ECO:0000313" key="2">
    <source>
        <dbReference type="Proteomes" id="UP000054350"/>
    </source>
</evidence>
<protein>
    <recommendedName>
        <fullName evidence="3">Cytochrome P450</fullName>
    </recommendedName>
</protein>
<reference evidence="2" key="2">
    <citation type="submission" date="2009-11" db="EMBL/GenBank/DDBJ databases">
        <title>The Genome Sequence of Allomyces macrogynus strain ATCC 38327.</title>
        <authorList>
            <consortium name="The Broad Institute Genome Sequencing Platform"/>
            <person name="Russ C."/>
            <person name="Cuomo C."/>
            <person name="Shea T."/>
            <person name="Young S.K."/>
            <person name="Zeng Q."/>
            <person name="Koehrsen M."/>
            <person name="Haas B."/>
            <person name="Borodovsky M."/>
            <person name="Guigo R."/>
            <person name="Alvarado L."/>
            <person name="Berlin A."/>
            <person name="Borenstein D."/>
            <person name="Chen Z."/>
            <person name="Engels R."/>
            <person name="Freedman E."/>
            <person name="Gellesch M."/>
            <person name="Goldberg J."/>
            <person name="Griggs A."/>
            <person name="Gujja S."/>
            <person name="Heiman D."/>
            <person name="Hepburn T."/>
            <person name="Howarth C."/>
            <person name="Jen D."/>
            <person name="Larson L."/>
            <person name="Lewis B."/>
            <person name="Mehta T."/>
            <person name="Park D."/>
            <person name="Pearson M."/>
            <person name="Roberts A."/>
            <person name="Saif S."/>
            <person name="Shenoy N."/>
            <person name="Sisk P."/>
            <person name="Stolte C."/>
            <person name="Sykes S."/>
            <person name="Walk T."/>
            <person name="White J."/>
            <person name="Yandava C."/>
            <person name="Burger G."/>
            <person name="Gray M.W."/>
            <person name="Holland P.W.H."/>
            <person name="King N."/>
            <person name="Lang F.B.F."/>
            <person name="Roger A.J."/>
            <person name="Ruiz-Trillo I."/>
            <person name="Lander E."/>
            <person name="Nusbaum C."/>
        </authorList>
    </citation>
    <scope>NUCLEOTIDE SEQUENCE [LARGE SCALE GENOMIC DNA]</scope>
    <source>
        <strain evidence="2">ATCC 38327</strain>
    </source>
</reference>
<dbReference type="OrthoDB" id="1470350at2759"/>
<dbReference type="eggNOG" id="KOG0157">
    <property type="taxonomic scope" value="Eukaryota"/>
</dbReference>